<organism evidence="1">
    <name type="scientific">Arundo donax</name>
    <name type="common">Giant reed</name>
    <name type="synonym">Donax arundinaceus</name>
    <dbReference type="NCBI Taxonomy" id="35708"/>
    <lineage>
        <taxon>Eukaryota</taxon>
        <taxon>Viridiplantae</taxon>
        <taxon>Streptophyta</taxon>
        <taxon>Embryophyta</taxon>
        <taxon>Tracheophyta</taxon>
        <taxon>Spermatophyta</taxon>
        <taxon>Magnoliopsida</taxon>
        <taxon>Liliopsida</taxon>
        <taxon>Poales</taxon>
        <taxon>Poaceae</taxon>
        <taxon>PACMAD clade</taxon>
        <taxon>Arundinoideae</taxon>
        <taxon>Arundineae</taxon>
        <taxon>Arundo</taxon>
    </lineage>
</organism>
<reference evidence="1" key="1">
    <citation type="submission" date="2014-09" db="EMBL/GenBank/DDBJ databases">
        <authorList>
            <person name="Magalhaes I.L.F."/>
            <person name="Oliveira U."/>
            <person name="Santos F.R."/>
            <person name="Vidigal T.H.D.A."/>
            <person name="Brescovit A.D."/>
            <person name="Santos A.J."/>
        </authorList>
    </citation>
    <scope>NUCLEOTIDE SEQUENCE</scope>
    <source>
        <tissue evidence="1">Shoot tissue taken approximately 20 cm above the soil surface</tissue>
    </source>
</reference>
<reference evidence="1" key="2">
    <citation type="journal article" date="2015" name="Data Brief">
        <title>Shoot transcriptome of the giant reed, Arundo donax.</title>
        <authorList>
            <person name="Barrero R.A."/>
            <person name="Guerrero F.D."/>
            <person name="Moolhuijzen P."/>
            <person name="Goolsby J.A."/>
            <person name="Tidwell J."/>
            <person name="Bellgard S.E."/>
            <person name="Bellgard M.I."/>
        </authorList>
    </citation>
    <scope>NUCLEOTIDE SEQUENCE</scope>
    <source>
        <tissue evidence="1">Shoot tissue taken approximately 20 cm above the soil surface</tissue>
    </source>
</reference>
<name>A0A0A8Z1V3_ARUDO</name>
<dbReference type="AlphaFoldDB" id="A0A0A8Z1V3"/>
<evidence type="ECO:0000313" key="1">
    <source>
        <dbReference type="EMBL" id="JAD33389.1"/>
    </source>
</evidence>
<protein>
    <submittedName>
        <fullName evidence="1">Uncharacterized protein</fullName>
    </submittedName>
</protein>
<proteinExistence type="predicted"/>
<dbReference type="EMBL" id="GBRH01264506">
    <property type="protein sequence ID" value="JAD33389.1"/>
    <property type="molecule type" value="Transcribed_RNA"/>
</dbReference>
<sequence>MFSTASICRFPRTGDMCPSNWFESNSSTTNRDMFEKDDGMAPVKKLLLSVTFCRFVRVPSHSGTTPIN</sequence>
<accession>A0A0A8Z1V3</accession>